<proteinExistence type="predicted"/>
<evidence type="ECO:0000313" key="1">
    <source>
        <dbReference type="EMBL" id="KKL51307.1"/>
    </source>
</evidence>
<organism evidence="1">
    <name type="scientific">marine sediment metagenome</name>
    <dbReference type="NCBI Taxonomy" id="412755"/>
    <lineage>
        <taxon>unclassified sequences</taxon>
        <taxon>metagenomes</taxon>
        <taxon>ecological metagenomes</taxon>
    </lineage>
</organism>
<name>A0A0F9FJT3_9ZZZZ</name>
<comment type="caution">
    <text evidence="1">The sequence shown here is derived from an EMBL/GenBank/DDBJ whole genome shotgun (WGS) entry which is preliminary data.</text>
</comment>
<sequence>MKISIYCDLDNKMQVTVEGESGDSPERVAQAYLVTWKELNKEDD</sequence>
<accession>A0A0F9FJT3</accession>
<gene>
    <name evidence="1" type="ORF">LCGC14_2296790</name>
</gene>
<dbReference type="AlphaFoldDB" id="A0A0F9FJT3"/>
<reference evidence="1" key="1">
    <citation type="journal article" date="2015" name="Nature">
        <title>Complex archaea that bridge the gap between prokaryotes and eukaryotes.</title>
        <authorList>
            <person name="Spang A."/>
            <person name="Saw J.H."/>
            <person name="Jorgensen S.L."/>
            <person name="Zaremba-Niedzwiedzka K."/>
            <person name="Martijn J."/>
            <person name="Lind A.E."/>
            <person name="van Eijk R."/>
            <person name="Schleper C."/>
            <person name="Guy L."/>
            <person name="Ettema T.J."/>
        </authorList>
    </citation>
    <scope>NUCLEOTIDE SEQUENCE</scope>
</reference>
<protein>
    <submittedName>
        <fullName evidence="1">Uncharacterized protein</fullName>
    </submittedName>
</protein>
<dbReference type="EMBL" id="LAZR01032296">
    <property type="protein sequence ID" value="KKL51307.1"/>
    <property type="molecule type" value="Genomic_DNA"/>
</dbReference>